<protein>
    <submittedName>
        <fullName evidence="2">Uncharacterized protein</fullName>
    </submittedName>
</protein>
<feature type="compositionally biased region" description="Basic and acidic residues" evidence="1">
    <location>
        <begin position="108"/>
        <end position="140"/>
    </location>
</feature>
<feature type="compositionally biased region" description="Basic and acidic residues" evidence="1">
    <location>
        <begin position="1"/>
        <end position="22"/>
    </location>
</feature>
<feature type="compositionally biased region" description="Basic and acidic residues" evidence="1">
    <location>
        <begin position="180"/>
        <end position="190"/>
    </location>
</feature>
<evidence type="ECO:0000313" key="2">
    <source>
        <dbReference type="EMBL" id="KAI6646781.1"/>
    </source>
</evidence>
<evidence type="ECO:0000313" key="3">
    <source>
        <dbReference type="Proteomes" id="UP001165289"/>
    </source>
</evidence>
<proteinExistence type="predicted"/>
<feature type="region of interest" description="Disordered" evidence="1">
    <location>
        <begin position="180"/>
        <end position="202"/>
    </location>
</feature>
<reference evidence="2 3" key="1">
    <citation type="journal article" date="2023" name="BMC Biol.">
        <title>The compact genome of the sponge Oopsacas minuta (Hexactinellida) is lacking key metazoan core genes.</title>
        <authorList>
            <person name="Santini S."/>
            <person name="Schenkelaars Q."/>
            <person name="Jourda C."/>
            <person name="Duchesne M."/>
            <person name="Belahbib H."/>
            <person name="Rocher C."/>
            <person name="Selva M."/>
            <person name="Riesgo A."/>
            <person name="Vervoort M."/>
            <person name="Leys S.P."/>
            <person name="Kodjabachian L."/>
            <person name="Le Bivic A."/>
            <person name="Borchiellini C."/>
            <person name="Claverie J.M."/>
            <person name="Renard E."/>
        </authorList>
    </citation>
    <scope>NUCLEOTIDE SEQUENCE [LARGE SCALE GENOMIC DNA]</scope>
    <source>
        <strain evidence="2">SPO-2</strain>
    </source>
</reference>
<accession>A0AAV7JE07</accession>
<gene>
    <name evidence="2" type="ORF">LOD99_9181</name>
</gene>
<dbReference type="Proteomes" id="UP001165289">
    <property type="component" value="Unassembled WGS sequence"/>
</dbReference>
<feature type="compositionally biased region" description="Basic residues" evidence="1">
    <location>
        <begin position="51"/>
        <end position="62"/>
    </location>
</feature>
<dbReference type="EMBL" id="JAKMXF010000353">
    <property type="protein sequence ID" value="KAI6646781.1"/>
    <property type="molecule type" value="Genomic_DNA"/>
</dbReference>
<name>A0AAV7JE07_9METZ</name>
<evidence type="ECO:0000256" key="1">
    <source>
        <dbReference type="SAM" id="MobiDB-lite"/>
    </source>
</evidence>
<feature type="region of interest" description="Disordered" evidence="1">
    <location>
        <begin position="1"/>
        <end position="140"/>
    </location>
</feature>
<dbReference type="AlphaFoldDB" id="A0AAV7JE07"/>
<feature type="compositionally biased region" description="Basic and acidic residues" evidence="1">
    <location>
        <begin position="242"/>
        <end position="258"/>
    </location>
</feature>
<keyword evidence="3" id="KW-1185">Reference proteome</keyword>
<feature type="region of interest" description="Disordered" evidence="1">
    <location>
        <begin position="215"/>
        <end position="294"/>
    </location>
</feature>
<feature type="compositionally biased region" description="Basic and acidic residues" evidence="1">
    <location>
        <begin position="269"/>
        <end position="279"/>
    </location>
</feature>
<feature type="compositionally biased region" description="Polar residues" evidence="1">
    <location>
        <begin position="23"/>
        <end position="33"/>
    </location>
</feature>
<organism evidence="2 3">
    <name type="scientific">Oopsacas minuta</name>
    <dbReference type="NCBI Taxonomy" id="111878"/>
    <lineage>
        <taxon>Eukaryota</taxon>
        <taxon>Metazoa</taxon>
        <taxon>Porifera</taxon>
        <taxon>Hexactinellida</taxon>
        <taxon>Hexasterophora</taxon>
        <taxon>Lyssacinosida</taxon>
        <taxon>Leucopsacidae</taxon>
        <taxon>Oopsacas</taxon>
    </lineage>
</organism>
<comment type="caution">
    <text evidence="2">The sequence shown here is derived from an EMBL/GenBank/DDBJ whole genome shotgun (WGS) entry which is preliminary data.</text>
</comment>
<sequence length="308" mass="35790">MLKDELNRIEQESIEPKPKNEKSQPSLPNQQIETADLVGGDITEDTVVRSKAQKKKEKKKRQNLLENIPDLQDIDDTKDSIDTSQDTEGASSKKKAKKGAQKGPSSAVREKIKRALKEQEDADRLQREEEERKAREFEIREEERLAKLEKERLRKEKKKSQRKERITEQKLAGTYLTKEQKDKIKERQEKANAMQQAYGMTVGPNTEEETIVKIKYGARKRNKNKESRDEERDVEIDNGCVIEKEQSINEQEPVRDSWEDILDNPAGNDNHRQKIKDNWEDSDSISSESTDVSSEDGIEVFSYIYTFY</sequence>